<protein>
    <submittedName>
        <fullName evidence="1">Uncharacterized protein</fullName>
    </submittedName>
</protein>
<comment type="caution">
    <text evidence="1">The sequence shown here is derived from an EMBL/GenBank/DDBJ whole genome shotgun (WGS) entry which is preliminary data.</text>
</comment>
<evidence type="ECO:0000313" key="2">
    <source>
        <dbReference type="Proteomes" id="UP000253987"/>
    </source>
</evidence>
<dbReference type="EMBL" id="QFWX01000006">
    <property type="protein sequence ID" value="PXX89525.1"/>
    <property type="molecule type" value="Genomic_DNA"/>
</dbReference>
<accession>A0A2V3ZK14</accession>
<gene>
    <name evidence="1" type="ORF">DIT71_13400</name>
</gene>
<keyword evidence="2" id="KW-1185">Reference proteome</keyword>
<reference evidence="2" key="1">
    <citation type="submission" date="2018-05" db="EMBL/GenBank/DDBJ databases">
        <authorList>
            <person name="Lu D."/>
        </authorList>
    </citation>
    <scope>NUCLEOTIDE SEQUENCE [LARGE SCALE GENOMIC DNA]</scope>
    <source>
        <strain evidence="2">F01</strain>
    </source>
</reference>
<dbReference type="Proteomes" id="UP000253987">
    <property type="component" value="Unassembled WGS sequence"/>
</dbReference>
<proteinExistence type="predicted"/>
<dbReference type="AlphaFoldDB" id="A0A2V3ZK14"/>
<name>A0A2V3ZK14_9GAMM</name>
<organism evidence="1 2">
    <name type="scientific">Marinobacter vulgaris</name>
    <dbReference type="NCBI Taxonomy" id="1928331"/>
    <lineage>
        <taxon>Bacteria</taxon>
        <taxon>Pseudomonadati</taxon>
        <taxon>Pseudomonadota</taxon>
        <taxon>Gammaproteobacteria</taxon>
        <taxon>Pseudomonadales</taxon>
        <taxon>Marinobacteraceae</taxon>
        <taxon>Marinobacter</taxon>
    </lineage>
</organism>
<reference evidence="1 2" key="2">
    <citation type="submission" date="2018-06" db="EMBL/GenBank/DDBJ databases">
        <title>Marinobactersediminissp. nov, a moderately halophilic bacterium isolated from marine solar saltern.</title>
        <authorList>
            <person name="Zhang Y."/>
        </authorList>
    </citation>
    <scope>NUCLEOTIDE SEQUENCE [LARGE SCALE GENOMIC DNA]</scope>
    <source>
        <strain evidence="1 2">F01</strain>
    </source>
</reference>
<sequence length="471" mass="52898">MQEDIAECLDGFHALETTARELGIVDARHQRVQGFPHLRTSRFLASFDSGELSEVAYLRWLMRQNDKAVEGLLMEWKRLPPVNKRRLSQYWPGTKADVERALGECGGALVERQAALPRLTGVTPEDHYQSWKRWVGLYPLTAIPFYLGVVNEHEYFQEKQREFADASPEKIGQWTHYDRQVPSLAPGEALALLGRQEPDALGIPILAPATEEQLLDAFMPALAIQHTGNGLAANDRPMRLIADASGAILRDISQPTIYTHISFGRYHEKITIQLNYSVWFTERRAGQPLDLLAGQFDGVTWRVHLSSSGTVLGYDQMHQCGCWYQFFPASGFSLQPTLPVTQEPFNIGRTLPPGQQFTLWLESNTHHLLGVLPAKMLTSVEPLKVLPYAELRALAGPDGHYYSPFNSQGLIPESRRPERFVFWPMGIPSPGGMRIHGTHAIAFIGQRHFDAPRILDELGLVPESPQSAQLP</sequence>
<evidence type="ECO:0000313" key="1">
    <source>
        <dbReference type="EMBL" id="PXX89525.1"/>
    </source>
</evidence>